<keyword evidence="7 12" id="KW-0418">Kinase</keyword>
<dbReference type="SUPFAM" id="SSF55874">
    <property type="entry name" value="ATPase domain of HSP90 chaperone/DNA topoisomerase II/histidine kinase"/>
    <property type="match status" value="1"/>
</dbReference>
<dbReference type="InterPro" id="IPR003594">
    <property type="entry name" value="HATPase_dom"/>
</dbReference>
<dbReference type="GO" id="GO:0000155">
    <property type="term" value="F:phosphorelay sensor kinase activity"/>
    <property type="evidence" value="ECO:0007669"/>
    <property type="project" value="InterPro"/>
</dbReference>
<protein>
    <recommendedName>
        <fullName evidence="3">histidine kinase</fullName>
        <ecNumber evidence="3">2.7.13.3</ecNumber>
    </recommendedName>
</protein>
<gene>
    <name evidence="12" type="ORF">HZU75_05485</name>
</gene>
<keyword evidence="9 10" id="KW-0472">Membrane</keyword>
<dbReference type="PROSITE" id="PS50109">
    <property type="entry name" value="HIS_KIN"/>
    <property type="match status" value="1"/>
</dbReference>
<dbReference type="PANTHER" id="PTHR45436">
    <property type="entry name" value="SENSOR HISTIDINE KINASE YKOH"/>
    <property type="match status" value="1"/>
</dbReference>
<name>A0A7D5V9L4_9NEIS</name>
<comment type="subcellular location">
    <subcellularLocation>
        <location evidence="2">Membrane</location>
    </subcellularLocation>
</comment>
<proteinExistence type="predicted"/>
<evidence type="ECO:0000256" key="1">
    <source>
        <dbReference type="ARBA" id="ARBA00000085"/>
    </source>
</evidence>
<evidence type="ECO:0000256" key="2">
    <source>
        <dbReference type="ARBA" id="ARBA00004370"/>
    </source>
</evidence>
<evidence type="ECO:0000259" key="11">
    <source>
        <dbReference type="PROSITE" id="PS50109"/>
    </source>
</evidence>
<keyword evidence="5" id="KW-0808">Transferase</keyword>
<evidence type="ECO:0000256" key="5">
    <source>
        <dbReference type="ARBA" id="ARBA00022679"/>
    </source>
</evidence>
<accession>A0A7D5V9L4</accession>
<evidence type="ECO:0000256" key="9">
    <source>
        <dbReference type="ARBA" id="ARBA00023136"/>
    </source>
</evidence>
<keyword evidence="13" id="KW-1185">Reference proteome</keyword>
<dbReference type="SUPFAM" id="SSF47384">
    <property type="entry name" value="Homodimeric domain of signal transducing histidine kinase"/>
    <property type="match status" value="1"/>
</dbReference>
<dbReference type="Gene3D" id="1.10.287.130">
    <property type="match status" value="1"/>
</dbReference>
<evidence type="ECO:0000256" key="4">
    <source>
        <dbReference type="ARBA" id="ARBA00022553"/>
    </source>
</evidence>
<sequence>MPRMSLRRRISLAFAILIFGSLLAMAVSLLLSAEERQEELIDEVVNSTLNQIEARWPITGQLVLPKNLYFYHAPIGQTPKALPFEIARFAVGNAEFYERGHEYHVGVREHAGMRLYLLYDTHDHQERLQDIYLGVMVAVLVLTALGLVMGVFFSGSILRQLSALTHAVQHNLPLDLAVLRDQEVAILATAVSDSRAQMAAVLQRERDFTAHAGHELRTPLTTIRTSAELLRELADLSEANLARVANIEAAADEMQARLTALLFLARDLRAMQIGPVNLARAINDVLAHFAAEKPHIQRRNSVPPQVQIAADPQLLSMLLDNVLGNALRYTQTGEIVICWQNGVLRISDTGLGFEDVESARLFEPFERASTMPDGFGLGLAIVQRICDAMAWQCALQSRPGVGTEMRIQIPIHDWPLTKNSQ</sequence>
<keyword evidence="6 10" id="KW-0812">Transmembrane</keyword>
<dbReference type="Proteomes" id="UP000510822">
    <property type="component" value="Chromosome"/>
</dbReference>
<evidence type="ECO:0000313" key="12">
    <source>
        <dbReference type="EMBL" id="QLI81020.1"/>
    </source>
</evidence>
<dbReference type="EMBL" id="CP058952">
    <property type="protein sequence ID" value="QLI81020.1"/>
    <property type="molecule type" value="Genomic_DNA"/>
</dbReference>
<keyword evidence="4" id="KW-0597">Phosphoprotein</keyword>
<evidence type="ECO:0000313" key="13">
    <source>
        <dbReference type="Proteomes" id="UP000510822"/>
    </source>
</evidence>
<dbReference type="PRINTS" id="PR00344">
    <property type="entry name" value="BCTRLSENSOR"/>
</dbReference>
<dbReference type="InterPro" id="IPR050428">
    <property type="entry name" value="TCS_sensor_his_kinase"/>
</dbReference>
<dbReference type="SMART" id="SM00387">
    <property type="entry name" value="HATPase_c"/>
    <property type="match status" value="1"/>
</dbReference>
<dbReference type="SMART" id="SM00388">
    <property type="entry name" value="HisKA"/>
    <property type="match status" value="1"/>
</dbReference>
<dbReference type="Gene3D" id="3.30.565.10">
    <property type="entry name" value="Histidine kinase-like ATPase, C-terminal domain"/>
    <property type="match status" value="1"/>
</dbReference>
<dbReference type="InterPro" id="IPR036890">
    <property type="entry name" value="HATPase_C_sf"/>
</dbReference>
<evidence type="ECO:0000256" key="7">
    <source>
        <dbReference type="ARBA" id="ARBA00022777"/>
    </source>
</evidence>
<dbReference type="EC" id="2.7.13.3" evidence="3"/>
<feature type="domain" description="Histidine kinase" evidence="11">
    <location>
        <begin position="211"/>
        <end position="413"/>
    </location>
</feature>
<dbReference type="KEGG" id="cfon:HZU75_05485"/>
<dbReference type="AlphaFoldDB" id="A0A7D5V9L4"/>
<evidence type="ECO:0000256" key="6">
    <source>
        <dbReference type="ARBA" id="ARBA00022692"/>
    </source>
</evidence>
<feature type="transmembrane region" description="Helical" evidence="10">
    <location>
        <begin position="131"/>
        <end position="153"/>
    </location>
</feature>
<keyword evidence="8 10" id="KW-1133">Transmembrane helix</keyword>
<dbReference type="PANTHER" id="PTHR45436:SF16">
    <property type="entry name" value="HISTIDINE KINASE"/>
    <property type="match status" value="1"/>
</dbReference>
<dbReference type="InterPro" id="IPR003661">
    <property type="entry name" value="HisK_dim/P_dom"/>
</dbReference>
<evidence type="ECO:0000256" key="8">
    <source>
        <dbReference type="ARBA" id="ARBA00022989"/>
    </source>
</evidence>
<comment type="catalytic activity">
    <reaction evidence="1">
        <text>ATP + protein L-histidine = ADP + protein N-phospho-L-histidine.</text>
        <dbReference type="EC" id="2.7.13.3"/>
    </reaction>
</comment>
<dbReference type="CDD" id="cd00082">
    <property type="entry name" value="HisKA"/>
    <property type="match status" value="1"/>
</dbReference>
<reference evidence="12 13" key="1">
    <citation type="journal article" date="2016" name="Int. J. Syst. Evol. Microbiol.">
        <title>Chitinibacter fontanus sp. nov., isolated from a spring.</title>
        <authorList>
            <person name="Sheu S.Y."/>
            <person name="Li Y.S."/>
            <person name="Young C.C."/>
            <person name="Chen W.M."/>
        </authorList>
    </citation>
    <scope>NUCLEOTIDE SEQUENCE [LARGE SCALE GENOMIC DNA]</scope>
    <source>
        <strain evidence="12 13">STM-7</strain>
    </source>
</reference>
<dbReference type="InterPro" id="IPR036097">
    <property type="entry name" value="HisK_dim/P_sf"/>
</dbReference>
<dbReference type="InterPro" id="IPR005467">
    <property type="entry name" value="His_kinase_dom"/>
</dbReference>
<dbReference type="Pfam" id="PF00512">
    <property type="entry name" value="HisKA"/>
    <property type="match status" value="1"/>
</dbReference>
<dbReference type="GO" id="GO:0005886">
    <property type="term" value="C:plasma membrane"/>
    <property type="evidence" value="ECO:0007669"/>
    <property type="project" value="TreeGrafter"/>
</dbReference>
<dbReference type="RefSeq" id="WP_180308151.1">
    <property type="nucleotide sequence ID" value="NZ_CP058952.1"/>
</dbReference>
<dbReference type="Pfam" id="PF02518">
    <property type="entry name" value="HATPase_c"/>
    <property type="match status" value="1"/>
</dbReference>
<dbReference type="InterPro" id="IPR004358">
    <property type="entry name" value="Sig_transdc_His_kin-like_C"/>
</dbReference>
<evidence type="ECO:0000256" key="10">
    <source>
        <dbReference type="SAM" id="Phobius"/>
    </source>
</evidence>
<evidence type="ECO:0000256" key="3">
    <source>
        <dbReference type="ARBA" id="ARBA00012438"/>
    </source>
</evidence>
<organism evidence="12 13">
    <name type="scientific">Chitinibacter fontanus</name>
    <dbReference type="NCBI Taxonomy" id="1737446"/>
    <lineage>
        <taxon>Bacteria</taxon>
        <taxon>Pseudomonadati</taxon>
        <taxon>Pseudomonadota</taxon>
        <taxon>Betaproteobacteria</taxon>
        <taxon>Neisseriales</taxon>
        <taxon>Chitinibacteraceae</taxon>
        <taxon>Chitinibacter</taxon>
    </lineage>
</organism>